<dbReference type="AlphaFoldDB" id="A0A917C8K4"/>
<protein>
    <submittedName>
        <fullName evidence="1">Uncharacterized protein</fullName>
    </submittedName>
</protein>
<dbReference type="Proteomes" id="UP000632498">
    <property type="component" value="Unassembled WGS sequence"/>
</dbReference>
<organism evidence="1 2">
    <name type="scientific">Terasakiella brassicae</name>
    <dbReference type="NCBI Taxonomy" id="1634917"/>
    <lineage>
        <taxon>Bacteria</taxon>
        <taxon>Pseudomonadati</taxon>
        <taxon>Pseudomonadota</taxon>
        <taxon>Alphaproteobacteria</taxon>
        <taxon>Rhodospirillales</taxon>
        <taxon>Terasakiellaceae</taxon>
        <taxon>Terasakiella</taxon>
    </lineage>
</organism>
<keyword evidence="2" id="KW-1185">Reference proteome</keyword>
<evidence type="ECO:0000313" key="1">
    <source>
        <dbReference type="EMBL" id="GGF74972.1"/>
    </source>
</evidence>
<evidence type="ECO:0000313" key="2">
    <source>
        <dbReference type="Proteomes" id="UP000632498"/>
    </source>
</evidence>
<proteinExistence type="predicted"/>
<gene>
    <name evidence="1" type="ORF">GCM10011332_31280</name>
</gene>
<reference evidence="1" key="1">
    <citation type="journal article" date="2014" name="Int. J. Syst. Evol. Microbiol.">
        <title>Complete genome sequence of Corynebacterium casei LMG S-19264T (=DSM 44701T), isolated from a smear-ripened cheese.</title>
        <authorList>
            <consortium name="US DOE Joint Genome Institute (JGI-PGF)"/>
            <person name="Walter F."/>
            <person name="Albersmeier A."/>
            <person name="Kalinowski J."/>
            <person name="Ruckert C."/>
        </authorList>
    </citation>
    <scope>NUCLEOTIDE SEQUENCE</scope>
    <source>
        <strain evidence="1">CGMCC 1.15254</strain>
    </source>
</reference>
<accession>A0A917C8K4</accession>
<dbReference type="RefSeq" id="WP_188666941.1">
    <property type="nucleotide sequence ID" value="NZ_BMHV01000035.1"/>
</dbReference>
<comment type="caution">
    <text evidence="1">The sequence shown here is derived from an EMBL/GenBank/DDBJ whole genome shotgun (WGS) entry which is preliminary data.</text>
</comment>
<name>A0A917C8K4_9PROT</name>
<dbReference type="EMBL" id="BMHV01000035">
    <property type="protein sequence ID" value="GGF74972.1"/>
    <property type="molecule type" value="Genomic_DNA"/>
</dbReference>
<reference evidence="1" key="2">
    <citation type="submission" date="2020-09" db="EMBL/GenBank/DDBJ databases">
        <authorList>
            <person name="Sun Q."/>
            <person name="Zhou Y."/>
        </authorList>
    </citation>
    <scope>NUCLEOTIDE SEQUENCE</scope>
    <source>
        <strain evidence="1">CGMCC 1.15254</strain>
    </source>
</reference>
<sequence length="558" mass="63425">MAQYVIQVKSGNRWSLHSYKDSEAAAVKQSRQLLKQKVVDEAKVIKKGDGEEKIVFNENINSIKRKAGLGQIADCPVYETVDDLFLPQSMLALGRMLCDYCDQMTFTPTELMHSHRLLEKFCDDALFAGAVDRLASLQAVKGQKNEQECREKIFDLFDQAKEKARGSGFDNLQNDGLNEYIANAGDLNDPAIRYRVNLSLSKSTMMSPSWEGKFVVLFELLGKADLEALHENTALFLDDILSEFFALPNAIVEMLGQQPDRYNAIDVLTKLCIARYEPRKWDTPGLQRVSELMAKLAMPKCRSRLANRIEQMLRSRSSLTKGDIHEEKHAFKQLLPLFIAKNGSILGGEGMAEALAMCGTRSFNRDRNLESPSEAIEYIMENLKAPILQLRFLLTLSKSPFGKDCADIVCKFLPGFMEGPEHVHDIVHYKLPLKRKLKILTGLQKSALAIKLPNKMNETFVNWLDDLIFDYLNEERIIDKMDSPEDTLFQRATALLQFCASGLLIEGRTLNWVRQRVQEHLRQPNFVEKFTEDVQTAKKKELVITQLHAMLKKAGLQE</sequence>